<dbReference type="AlphaFoldDB" id="A0A9Q0GYE3"/>
<keyword evidence="3" id="KW-1185">Reference proteome</keyword>
<organism evidence="2 3">
    <name type="scientific">Protea cynaroides</name>
    <dbReference type="NCBI Taxonomy" id="273540"/>
    <lineage>
        <taxon>Eukaryota</taxon>
        <taxon>Viridiplantae</taxon>
        <taxon>Streptophyta</taxon>
        <taxon>Embryophyta</taxon>
        <taxon>Tracheophyta</taxon>
        <taxon>Spermatophyta</taxon>
        <taxon>Magnoliopsida</taxon>
        <taxon>Proteales</taxon>
        <taxon>Proteaceae</taxon>
        <taxon>Protea</taxon>
    </lineage>
</organism>
<dbReference type="InterPro" id="IPR010800">
    <property type="entry name" value="GRP"/>
</dbReference>
<evidence type="ECO:0000313" key="2">
    <source>
        <dbReference type="EMBL" id="KAJ4954923.1"/>
    </source>
</evidence>
<comment type="caution">
    <text evidence="2">The sequence shown here is derived from an EMBL/GenBank/DDBJ whole genome shotgun (WGS) entry which is preliminary data.</text>
</comment>
<dbReference type="Proteomes" id="UP001141806">
    <property type="component" value="Unassembled WGS sequence"/>
</dbReference>
<feature type="region of interest" description="Disordered" evidence="1">
    <location>
        <begin position="68"/>
        <end position="90"/>
    </location>
</feature>
<feature type="compositionally biased region" description="Basic and acidic residues" evidence="1">
    <location>
        <begin position="69"/>
        <end position="79"/>
    </location>
</feature>
<gene>
    <name evidence="2" type="ORF">NE237_011706</name>
</gene>
<evidence type="ECO:0008006" key="4">
    <source>
        <dbReference type="Google" id="ProtNLM"/>
    </source>
</evidence>
<protein>
    <recommendedName>
        <fullName evidence="4">Hepcidin</fullName>
    </recommendedName>
</protein>
<reference evidence="2" key="1">
    <citation type="journal article" date="2023" name="Plant J.">
        <title>The genome of the king protea, Protea cynaroides.</title>
        <authorList>
            <person name="Chang J."/>
            <person name="Duong T.A."/>
            <person name="Schoeman C."/>
            <person name="Ma X."/>
            <person name="Roodt D."/>
            <person name="Barker N."/>
            <person name="Li Z."/>
            <person name="Van de Peer Y."/>
            <person name="Mizrachi E."/>
        </authorList>
    </citation>
    <scope>NUCLEOTIDE SEQUENCE</scope>
    <source>
        <tissue evidence="2">Young leaves</tissue>
    </source>
</reference>
<dbReference type="EMBL" id="JAMYWD010000011">
    <property type="protein sequence ID" value="KAJ4954923.1"/>
    <property type="molecule type" value="Genomic_DNA"/>
</dbReference>
<sequence length="118" mass="13127">MVLIFHILWSSFNKESQAFVRQRKKMGSRTLLLLGLAMAFFLLISSEVVARDLVETSDIMMTMQKKQATKMDEIDDSKVPRSPPPISIPRIPRGRSLPPIGCLKGCCAQVGLACLDCC</sequence>
<evidence type="ECO:0000313" key="3">
    <source>
        <dbReference type="Proteomes" id="UP001141806"/>
    </source>
</evidence>
<evidence type="ECO:0000256" key="1">
    <source>
        <dbReference type="SAM" id="MobiDB-lite"/>
    </source>
</evidence>
<dbReference type="Pfam" id="PF07172">
    <property type="entry name" value="GRP"/>
    <property type="match status" value="1"/>
</dbReference>
<name>A0A9Q0GYE3_9MAGN</name>
<accession>A0A9Q0GYE3</accession>
<proteinExistence type="predicted"/>